<dbReference type="CDD" id="cd21037">
    <property type="entry name" value="MLKL_NTD"/>
    <property type="match status" value="1"/>
</dbReference>
<proteinExistence type="predicted"/>
<dbReference type="Gene3D" id="1.20.930.20">
    <property type="entry name" value="Adaptor protein Cbl, N-terminal domain"/>
    <property type="match status" value="1"/>
</dbReference>
<accession>A0A0C9U137</accession>
<gene>
    <name evidence="1" type="ORF">M422DRAFT_71567</name>
</gene>
<feature type="non-terminal residue" evidence="1">
    <location>
        <position position="1"/>
    </location>
</feature>
<dbReference type="EMBL" id="KN837325">
    <property type="protein sequence ID" value="KIJ27734.1"/>
    <property type="molecule type" value="Genomic_DNA"/>
</dbReference>
<dbReference type="InterPro" id="IPR059179">
    <property type="entry name" value="MLKL-like_MCAfunc"/>
</dbReference>
<dbReference type="AlphaFoldDB" id="A0A0C9U137"/>
<sequence length="375" mass="43249">MPLAWAKKIKSSASRSSSISAPQIDWLSNAAQIAELAAAAGELLPSPYLKGAALVVLQILKPIQQFRRNREDFEALTVSITNLLQILHEELSKNGEYVLLSDSFEAQCKNFNSCLQHIADDLKMLSDSSNSKFYVKYLTADRVKDRLAGYQKEIEDLRINFMFRNILNIRLTRGVLQPSMHLNISSRILSQFRQIPLGDIDIVHRQSEDSSNSCEEWLVRVNDGSRTKIARIYKGTRAIERWEAEIKWHSRIRHPYVLQLFGRFSYNDSPGLIFQNDSCIPYEQYTVIQQRFDLDGLVSFYKRVNSYTEAMNYIRQNLSLDSFLSFDISRLSQNFVGYKEDTGGYILKDWVNVIDGRGIFVLEWTPNIEQDITVY</sequence>
<protein>
    <recommendedName>
        <fullName evidence="3">Protein kinase domain-containing protein</fullName>
    </recommendedName>
</protein>
<organism evidence="1 2">
    <name type="scientific">Sphaerobolus stellatus (strain SS14)</name>
    <dbReference type="NCBI Taxonomy" id="990650"/>
    <lineage>
        <taxon>Eukaryota</taxon>
        <taxon>Fungi</taxon>
        <taxon>Dikarya</taxon>
        <taxon>Basidiomycota</taxon>
        <taxon>Agaricomycotina</taxon>
        <taxon>Agaricomycetes</taxon>
        <taxon>Phallomycetidae</taxon>
        <taxon>Geastrales</taxon>
        <taxon>Sphaerobolaceae</taxon>
        <taxon>Sphaerobolus</taxon>
    </lineage>
</organism>
<dbReference type="InterPro" id="IPR036537">
    <property type="entry name" value="Adaptor_Cbl_N_dom_sf"/>
</dbReference>
<dbReference type="HOGENOM" id="CLU_738837_0_0_1"/>
<keyword evidence="2" id="KW-1185">Reference proteome</keyword>
<evidence type="ECO:0008006" key="3">
    <source>
        <dbReference type="Google" id="ProtNLM"/>
    </source>
</evidence>
<reference evidence="1 2" key="1">
    <citation type="submission" date="2014-06" db="EMBL/GenBank/DDBJ databases">
        <title>Evolutionary Origins and Diversification of the Mycorrhizal Mutualists.</title>
        <authorList>
            <consortium name="DOE Joint Genome Institute"/>
            <consortium name="Mycorrhizal Genomics Consortium"/>
            <person name="Kohler A."/>
            <person name="Kuo A."/>
            <person name="Nagy L.G."/>
            <person name="Floudas D."/>
            <person name="Copeland A."/>
            <person name="Barry K.W."/>
            <person name="Cichocki N."/>
            <person name="Veneault-Fourrey C."/>
            <person name="LaButti K."/>
            <person name="Lindquist E.A."/>
            <person name="Lipzen A."/>
            <person name="Lundell T."/>
            <person name="Morin E."/>
            <person name="Murat C."/>
            <person name="Riley R."/>
            <person name="Ohm R."/>
            <person name="Sun H."/>
            <person name="Tunlid A."/>
            <person name="Henrissat B."/>
            <person name="Grigoriev I.V."/>
            <person name="Hibbett D.S."/>
            <person name="Martin F."/>
        </authorList>
    </citation>
    <scope>NUCLEOTIDE SEQUENCE [LARGE SCALE GENOMIC DNA]</scope>
    <source>
        <strain evidence="1 2">SS14</strain>
    </source>
</reference>
<evidence type="ECO:0000313" key="1">
    <source>
        <dbReference type="EMBL" id="KIJ27734.1"/>
    </source>
</evidence>
<dbReference type="Proteomes" id="UP000054279">
    <property type="component" value="Unassembled WGS sequence"/>
</dbReference>
<dbReference type="OrthoDB" id="3017812at2759"/>
<evidence type="ECO:0000313" key="2">
    <source>
        <dbReference type="Proteomes" id="UP000054279"/>
    </source>
</evidence>
<dbReference type="GO" id="GO:0007166">
    <property type="term" value="P:cell surface receptor signaling pathway"/>
    <property type="evidence" value="ECO:0007669"/>
    <property type="project" value="InterPro"/>
</dbReference>
<name>A0A0C9U137_SPHS4</name>